<feature type="binding site" evidence="9">
    <location>
        <position position="153"/>
    </location>
    <ligand>
        <name>Mg(2+)</name>
        <dbReference type="ChEBI" id="CHEBI:18420"/>
        <note>catalytic</note>
    </ligand>
</feature>
<dbReference type="OrthoDB" id="9811262at2"/>
<evidence type="ECO:0000256" key="8">
    <source>
        <dbReference type="PIRSR" id="PIRSR640255-1"/>
    </source>
</evidence>
<dbReference type="AlphaFoldDB" id="A0A1M5ZDI2"/>
<dbReference type="RefSeq" id="WP_072984336.1">
    <property type="nucleotide sequence ID" value="NZ_FQXT01000005.1"/>
</dbReference>
<feature type="domain" description="DNA/RNA non-specific endonuclease/pyrophosphatase/phosphodiesterase" evidence="13">
    <location>
        <begin position="59"/>
        <end position="253"/>
    </location>
</feature>
<dbReference type="Proteomes" id="UP000290037">
    <property type="component" value="Unassembled WGS sequence"/>
</dbReference>
<keyword evidence="3 10" id="KW-0540">Nuclease</keyword>
<feature type="transmembrane region" description="Helical" evidence="11">
    <location>
        <begin position="6"/>
        <end position="22"/>
    </location>
</feature>
<dbReference type="GO" id="GO:0046872">
    <property type="term" value="F:metal ion binding"/>
    <property type="evidence" value="ECO:0007669"/>
    <property type="project" value="UniProtKB-KW"/>
</dbReference>
<keyword evidence="17" id="KW-1185">Reference proteome</keyword>
<evidence type="ECO:0000313" key="17">
    <source>
        <dbReference type="Proteomes" id="UP000290037"/>
    </source>
</evidence>
<feature type="active site" description="Proton acceptor" evidence="8">
    <location>
        <position position="122"/>
    </location>
</feature>
<dbReference type="EMBL" id="FQXT01000005">
    <property type="protein sequence ID" value="SHI22280.1"/>
    <property type="molecule type" value="Genomic_DNA"/>
</dbReference>
<protein>
    <recommendedName>
        <fullName evidence="10">Endonuclease</fullName>
        <ecNumber evidence="10">3.1.30.-</ecNumber>
    </recommendedName>
</protein>
<evidence type="ECO:0000256" key="10">
    <source>
        <dbReference type="RuleBase" id="RU366055"/>
    </source>
</evidence>
<evidence type="ECO:0000256" key="4">
    <source>
        <dbReference type="ARBA" id="ARBA00022723"/>
    </source>
</evidence>
<dbReference type="SMART" id="SM00477">
    <property type="entry name" value="NUC"/>
    <property type="match status" value="1"/>
</dbReference>
<dbReference type="EC" id="3.1.30.-" evidence="10"/>
<evidence type="ECO:0000256" key="5">
    <source>
        <dbReference type="ARBA" id="ARBA00022759"/>
    </source>
</evidence>
<evidence type="ECO:0000313" key="16">
    <source>
        <dbReference type="Proteomes" id="UP000184240"/>
    </source>
</evidence>
<keyword evidence="6 10" id="KW-0378">Hydrolase</keyword>
<evidence type="ECO:0000256" key="2">
    <source>
        <dbReference type="ARBA" id="ARBA00010052"/>
    </source>
</evidence>
<dbReference type="PANTHER" id="PTHR13966:SF5">
    <property type="entry name" value="ENDONUCLEASE G, MITOCHONDRIAL"/>
    <property type="match status" value="1"/>
</dbReference>
<name>A0A1M5ZDI2_9FLAO</name>
<evidence type="ECO:0000259" key="12">
    <source>
        <dbReference type="SMART" id="SM00477"/>
    </source>
</evidence>
<keyword evidence="11" id="KW-0812">Transmembrane</keyword>
<evidence type="ECO:0000256" key="6">
    <source>
        <dbReference type="ARBA" id="ARBA00022801"/>
    </source>
</evidence>
<proteinExistence type="inferred from homology"/>
<keyword evidence="4 9" id="KW-0479">Metal-binding</keyword>
<dbReference type="GO" id="GO:0003676">
    <property type="term" value="F:nucleic acid binding"/>
    <property type="evidence" value="ECO:0007669"/>
    <property type="project" value="InterPro"/>
</dbReference>
<feature type="domain" description="ENPP1-3/EXOG-like endonuclease/phosphodiesterase" evidence="12">
    <location>
        <begin position="60"/>
        <end position="253"/>
    </location>
</feature>
<keyword evidence="7" id="KW-0460">Magnesium</keyword>
<reference evidence="16" key="1">
    <citation type="submission" date="2016-11" db="EMBL/GenBank/DDBJ databases">
        <authorList>
            <person name="Varghese N."/>
            <person name="Submissions S."/>
        </authorList>
    </citation>
    <scope>NUCLEOTIDE SEQUENCE [LARGE SCALE GENOMIC DNA]</scope>
    <source>
        <strain evidence="16">DSM 19859</strain>
    </source>
</reference>
<evidence type="ECO:0000313" key="15">
    <source>
        <dbReference type="EMBL" id="SHI22280.1"/>
    </source>
</evidence>
<dbReference type="SMART" id="SM00892">
    <property type="entry name" value="Endonuclease_NS"/>
    <property type="match status" value="1"/>
</dbReference>
<dbReference type="PANTHER" id="PTHR13966">
    <property type="entry name" value="ENDONUCLEASE RELATED"/>
    <property type="match status" value="1"/>
</dbReference>
<evidence type="ECO:0000256" key="9">
    <source>
        <dbReference type="PIRSR" id="PIRSR640255-2"/>
    </source>
</evidence>
<gene>
    <name evidence="14" type="ORF">DSM01_2506</name>
    <name evidence="15" type="ORF">SAMN04487999_2974</name>
</gene>
<keyword evidence="11" id="KW-1133">Transmembrane helix</keyword>
<dbReference type="InterPro" id="IPR044925">
    <property type="entry name" value="His-Me_finger_sf"/>
</dbReference>
<evidence type="ECO:0000256" key="3">
    <source>
        <dbReference type="ARBA" id="ARBA00022722"/>
    </source>
</evidence>
<dbReference type="Pfam" id="PF01223">
    <property type="entry name" value="Endonuclease_NS"/>
    <property type="match status" value="1"/>
</dbReference>
<dbReference type="GO" id="GO:0016787">
    <property type="term" value="F:hydrolase activity"/>
    <property type="evidence" value="ECO:0007669"/>
    <property type="project" value="UniProtKB-KW"/>
</dbReference>
<evidence type="ECO:0000256" key="1">
    <source>
        <dbReference type="ARBA" id="ARBA00001946"/>
    </source>
</evidence>
<dbReference type="InterPro" id="IPR018524">
    <property type="entry name" value="DNA/RNA_endonuclease_AS"/>
</dbReference>
<keyword evidence="5 10" id="KW-0255">Endonuclease</keyword>
<comment type="cofactor">
    <cofactor evidence="1 10">
        <name>Mg(2+)</name>
        <dbReference type="ChEBI" id="CHEBI:18420"/>
    </cofactor>
</comment>
<evidence type="ECO:0000256" key="11">
    <source>
        <dbReference type="SAM" id="Phobius"/>
    </source>
</evidence>
<dbReference type="InterPro" id="IPR001604">
    <property type="entry name" value="Endo_G_ENPP1-like_dom"/>
</dbReference>
<evidence type="ECO:0000313" key="14">
    <source>
        <dbReference type="EMBL" id="RXG28001.1"/>
    </source>
</evidence>
<dbReference type="PROSITE" id="PS01070">
    <property type="entry name" value="NUCLEASE_NON_SPEC"/>
    <property type="match status" value="1"/>
</dbReference>
<reference evidence="15" key="2">
    <citation type="submission" date="2016-11" db="EMBL/GenBank/DDBJ databases">
        <authorList>
            <person name="Jaros S."/>
            <person name="Januszkiewicz K."/>
            <person name="Wedrychowicz H."/>
        </authorList>
    </citation>
    <scope>NUCLEOTIDE SEQUENCE [LARGE SCALE GENOMIC DNA]</scope>
    <source>
        <strain evidence="15">DSM 19859</strain>
    </source>
</reference>
<dbReference type="STRING" id="573501.SAMN04487999_2974"/>
<sequence>MRRKYTYPLLMMVAITIIYLVNQHLDQKQKERHVDTGAEIKSTALSFLLPEAAPETLVHHQYYSLSYNEAAEQASWVAYTLEKSQLQNSKSLSRPYFMVDNAVETGAADWRNYKNSGYDRGHLCPAGDRSFSTQAYNETFLTSNISPQLNAFNAGIWNRLENQVRDWASRYNKITVITGGLTTNGLGTIGTENVVVPSAFYKIVLRKNDSGYSCLAFLIPHRESDAPLQQFVVSVDEVENATGIDFFPQLEDSVEHKIEAEKPVDRWVF</sequence>
<dbReference type="InterPro" id="IPR044929">
    <property type="entry name" value="DNA/RNA_non-sp_Endonuclease_sf"/>
</dbReference>
<dbReference type="GO" id="GO:0004519">
    <property type="term" value="F:endonuclease activity"/>
    <property type="evidence" value="ECO:0007669"/>
    <property type="project" value="UniProtKB-UniRule"/>
</dbReference>
<evidence type="ECO:0000256" key="7">
    <source>
        <dbReference type="ARBA" id="ARBA00022842"/>
    </source>
</evidence>
<organism evidence="15 16">
    <name type="scientific">Leeuwenhoekiella palythoae</name>
    <dbReference type="NCBI Taxonomy" id="573501"/>
    <lineage>
        <taxon>Bacteria</taxon>
        <taxon>Pseudomonadati</taxon>
        <taxon>Bacteroidota</taxon>
        <taxon>Flavobacteriia</taxon>
        <taxon>Flavobacteriales</taxon>
        <taxon>Flavobacteriaceae</taxon>
        <taxon>Leeuwenhoekiella</taxon>
    </lineage>
</organism>
<dbReference type="SUPFAM" id="SSF54060">
    <property type="entry name" value="His-Me finger endonucleases"/>
    <property type="match status" value="1"/>
</dbReference>
<evidence type="ECO:0000259" key="13">
    <source>
        <dbReference type="SMART" id="SM00892"/>
    </source>
</evidence>
<dbReference type="InterPro" id="IPR020821">
    <property type="entry name" value="ENPP1-3/EXOG-like_nuc-like"/>
</dbReference>
<reference evidence="14 17" key="3">
    <citation type="submission" date="2018-07" db="EMBL/GenBank/DDBJ databases">
        <title>Leeuwenhoekiella genomics.</title>
        <authorList>
            <person name="Tahon G."/>
            <person name="Willems A."/>
        </authorList>
    </citation>
    <scope>NUCLEOTIDE SEQUENCE [LARGE SCALE GENOMIC DNA]</scope>
    <source>
        <strain evidence="14 17">LMG 24856</strain>
    </source>
</reference>
<dbReference type="Proteomes" id="UP000184240">
    <property type="component" value="Unassembled WGS sequence"/>
</dbReference>
<keyword evidence="11" id="KW-0472">Membrane</keyword>
<accession>A0A1M5ZDI2</accession>
<dbReference type="CDD" id="cd00091">
    <property type="entry name" value="NUC"/>
    <property type="match status" value="1"/>
</dbReference>
<dbReference type="EMBL" id="QOVN01000005">
    <property type="protein sequence ID" value="RXG28001.1"/>
    <property type="molecule type" value="Genomic_DNA"/>
</dbReference>
<dbReference type="Gene3D" id="3.40.570.10">
    <property type="entry name" value="Extracellular Endonuclease, subunit A"/>
    <property type="match status" value="1"/>
</dbReference>
<dbReference type="InterPro" id="IPR040255">
    <property type="entry name" value="Non-specific_endonuclease"/>
</dbReference>
<comment type="similarity">
    <text evidence="2 10">Belongs to the DNA/RNA non-specific endonuclease family.</text>
</comment>